<accession>A0ABQ0FZH1</accession>
<dbReference type="PANTHER" id="PTHR28268">
    <property type="entry name" value="MICOS SUBUNIT MIC26"/>
    <property type="match status" value="1"/>
</dbReference>
<protein>
    <recommendedName>
        <fullName evidence="1">MICOS complex subunit</fullName>
    </recommendedName>
</protein>
<keyword evidence="1" id="KW-0472">Membrane</keyword>
<keyword evidence="4" id="KW-1185">Reference proteome</keyword>
<organism evidence="3 4">
    <name type="scientific">Madurella fahalii</name>
    <dbReference type="NCBI Taxonomy" id="1157608"/>
    <lineage>
        <taxon>Eukaryota</taxon>
        <taxon>Fungi</taxon>
        <taxon>Dikarya</taxon>
        <taxon>Ascomycota</taxon>
        <taxon>Pezizomycotina</taxon>
        <taxon>Sordariomycetes</taxon>
        <taxon>Sordariomycetidae</taxon>
        <taxon>Sordariales</taxon>
        <taxon>Sordariales incertae sedis</taxon>
        <taxon>Madurella</taxon>
    </lineage>
</organism>
<proteinExistence type="predicted"/>
<feature type="transmembrane region" description="Helical" evidence="1">
    <location>
        <begin position="184"/>
        <end position="202"/>
    </location>
</feature>
<feature type="compositionally biased region" description="Low complexity" evidence="2">
    <location>
        <begin position="91"/>
        <end position="119"/>
    </location>
</feature>
<evidence type="ECO:0000313" key="4">
    <source>
        <dbReference type="Proteomes" id="UP001628179"/>
    </source>
</evidence>
<dbReference type="GeneID" id="98171864"/>
<dbReference type="InterPro" id="IPR033181">
    <property type="entry name" value="Mic26_fungi"/>
</dbReference>
<reference evidence="3 4" key="1">
    <citation type="submission" date="2024-09" db="EMBL/GenBank/DDBJ databases">
        <title>Itraconazole resistance in Madurella fahalii resulting from another homologue of gene encoding cytochrome P450 14-alpha sterol demethylase (CYP51).</title>
        <authorList>
            <person name="Yoshioka I."/>
            <person name="Fahal A.H."/>
            <person name="Kaneko S."/>
            <person name="Yaguchi T."/>
        </authorList>
    </citation>
    <scope>NUCLEOTIDE SEQUENCE [LARGE SCALE GENOMIC DNA]</scope>
    <source>
        <strain evidence="3 4">IFM 68171</strain>
    </source>
</reference>
<keyword evidence="1" id="KW-0999">Mitochondrion inner membrane</keyword>
<comment type="subunit">
    <text evidence="1">Component of the mitochondrial contact site and cristae organizing system (MICOS) complex.</text>
</comment>
<dbReference type="Proteomes" id="UP001628179">
    <property type="component" value="Unassembled WGS sequence"/>
</dbReference>
<sequence>MAARVLLQRRVAPLTAAVLVGSVAFYPRTAHAEAPNDRQYSRKPIYDDDLDVFPLAKPASSKTTTTTPVNVADALPTSTPPSPSEEPIPTPSSLIPSPASITTTTSSSSSSSTNTAITTVVHRAPTPTDRLASQIRRARLYLYWQACTAEDAVNGAMARAFALEQSFTSTVASLAPPRESGEKLMPGLIYVLVAGMAGSIVARNRNVLVRGAAPLALGLGAAWAVLPVTMGNVSALLWEYEKKFPAVADAHVRTREGIEHGVYFARVHAELAQRKVHEGVRDAREAVEGWVRKGK</sequence>
<dbReference type="RefSeq" id="XP_070912642.1">
    <property type="nucleotide sequence ID" value="XM_071056541.1"/>
</dbReference>
<evidence type="ECO:0000256" key="1">
    <source>
        <dbReference type="RuleBase" id="RU363021"/>
    </source>
</evidence>
<keyword evidence="1" id="KW-0812">Transmembrane</keyword>
<name>A0ABQ0FZH1_9PEZI</name>
<dbReference type="Pfam" id="PF09769">
    <property type="entry name" value="ApoO"/>
    <property type="match status" value="1"/>
</dbReference>
<feature type="region of interest" description="Disordered" evidence="2">
    <location>
        <begin position="58"/>
        <end position="121"/>
    </location>
</feature>
<gene>
    <name evidence="3" type="ORF">MFIFM68171_01119</name>
</gene>
<comment type="subcellular location">
    <subcellularLocation>
        <location evidence="1">Mitochondrion inner membrane</location>
    </subcellularLocation>
</comment>
<dbReference type="PANTHER" id="PTHR28268:SF1">
    <property type="entry name" value="MICOS SUBUNIT MIC26"/>
    <property type="match status" value="1"/>
</dbReference>
<keyword evidence="1" id="KW-0496">Mitochondrion</keyword>
<comment type="caution">
    <text evidence="3">The sequence shown here is derived from an EMBL/GenBank/DDBJ whole genome shotgun (WGS) entry which is preliminary data.</text>
</comment>
<feature type="transmembrane region" description="Helical" evidence="1">
    <location>
        <begin position="214"/>
        <end position="238"/>
    </location>
</feature>
<keyword evidence="1" id="KW-1133">Transmembrane helix</keyword>
<feature type="compositionally biased region" description="Pro residues" evidence="2">
    <location>
        <begin position="78"/>
        <end position="90"/>
    </location>
</feature>
<dbReference type="EMBL" id="BAAFSV010000001">
    <property type="protein sequence ID" value="GAB1310909.1"/>
    <property type="molecule type" value="Genomic_DNA"/>
</dbReference>
<comment type="function">
    <text evidence="1">Component of the MICOS complex, a large protein complex of the mitochondrial inner membrane that plays crucial roles in the maintenance of crista junctions, inner membrane architecture, and formation of contact sites to the outer membrane.</text>
</comment>
<feature type="compositionally biased region" description="Low complexity" evidence="2">
    <location>
        <begin position="58"/>
        <end position="68"/>
    </location>
</feature>
<evidence type="ECO:0000313" key="3">
    <source>
        <dbReference type="EMBL" id="GAB1310909.1"/>
    </source>
</evidence>
<evidence type="ECO:0000256" key="2">
    <source>
        <dbReference type="SAM" id="MobiDB-lite"/>
    </source>
</evidence>
<dbReference type="InterPro" id="IPR019166">
    <property type="entry name" value="MIC26/MIC27"/>
</dbReference>